<dbReference type="InterPro" id="IPR012386">
    <property type="entry name" value="Cyclic-nucl_3Pdiesterase"/>
</dbReference>
<evidence type="ECO:0008006" key="3">
    <source>
        <dbReference type="Google" id="ProtNLM"/>
    </source>
</evidence>
<dbReference type="GeneID" id="24099327"/>
<dbReference type="InParanoid" id="J4IBC4"/>
<dbReference type="SUPFAM" id="SSF55144">
    <property type="entry name" value="LigT-like"/>
    <property type="match status" value="1"/>
</dbReference>
<dbReference type="STRING" id="599839.J4IBC4"/>
<protein>
    <recommendedName>
        <fullName evidence="3">LigT-like protein</fullName>
    </recommendedName>
</protein>
<evidence type="ECO:0000313" key="1">
    <source>
        <dbReference type="EMBL" id="CCM04416.1"/>
    </source>
</evidence>
<evidence type="ECO:0000313" key="2">
    <source>
        <dbReference type="Proteomes" id="UP000006352"/>
    </source>
</evidence>
<dbReference type="PANTHER" id="PTHR28141:SF1">
    <property type="entry name" value="2',3'-CYCLIC-NUCLEOTIDE 3'-PHOSPHODIESTERASE"/>
    <property type="match status" value="1"/>
</dbReference>
<reference evidence="1 2" key="1">
    <citation type="journal article" date="2012" name="Appl. Environ. Microbiol.">
        <title>Short-read sequencing for genomic analysis of the brown rot fungus Fibroporia radiculosa.</title>
        <authorList>
            <person name="Tang J.D."/>
            <person name="Perkins A.D."/>
            <person name="Sonstegard T.S."/>
            <person name="Schroeder S.G."/>
            <person name="Burgess S.C."/>
            <person name="Diehl S.V."/>
        </authorList>
    </citation>
    <scope>NUCLEOTIDE SEQUENCE [LARGE SCALE GENOMIC DNA]</scope>
    <source>
        <strain evidence="1 2">TFFH 294</strain>
    </source>
</reference>
<dbReference type="PANTHER" id="PTHR28141">
    <property type="entry name" value="2',3'-CYCLIC-NUCLEOTIDE 3'-PHOSPHODIESTERASE"/>
    <property type="match status" value="1"/>
</dbReference>
<name>J4IBC4_9APHY</name>
<dbReference type="OrthoDB" id="514292at2759"/>
<dbReference type="HOGENOM" id="CLU_081919_0_0_1"/>
<dbReference type="Gene3D" id="3.90.1140.10">
    <property type="entry name" value="Cyclic phosphodiesterase"/>
    <property type="match status" value="1"/>
</dbReference>
<dbReference type="Pfam" id="PF07823">
    <property type="entry name" value="CPDase"/>
    <property type="match status" value="1"/>
</dbReference>
<organism evidence="1 2">
    <name type="scientific">Fibroporia radiculosa</name>
    <dbReference type="NCBI Taxonomy" id="599839"/>
    <lineage>
        <taxon>Eukaryota</taxon>
        <taxon>Fungi</taxon>
        <taxon>Dikarya</taxon>
        <taxon>Basidiomycota</taxon>
        <taxon>Agaricomycotina</taxon>
        <taxon>Agaricomycetes</taxon>
        <taxon>Polyporales</taxon>
        <taxon>Fibroporiaceae</taxon>
        <taxon>Fibroporia</taxon>
    </lineage>
</organism>
<dbReference type="RefSeq" id="XP_012183699.1">
    <property type="nucleotide sequence ID" value="XM_012328309.1"/>
</dbReference>
<dbReference type="GO" id="GO:0009187">
    <property type="term" value="P:cyclic nucleotide metabolic process"/>
    <property type="evidence" value="ECO:0007669"/>
    <property type="project" value="TreeGrafter"/>
</dbReference>
<sequence>MGEPVPRFRSQATKLKRVMQLKYPSAKSPSSFVDFDPHITLATILTTPTCAAELRAAVPCGQAALAPTFKSVDVGEKYFMSVYAVVHESPGLAALRAHLREALGADKVPPVPHLSLYYIDDADRDDRARVANELKNSGRVVGRPDGGVALNCAQEVGPGTEPDLLSGFEGAEIWIAKCDGPVPGWEVVDKISLA</sequence>
<gene>
    <name evidence="1" type="ORF">FIBRA_06593</name>
</gene>
<dbReference type="EMBL" id="HE797156">
    <property type="protein sequence ID" value="CCM04416.1"/>
    <property type="molecule type" value="Genomic_DNA"/>
</dbReference>
<dbReference type="Proteomes" id="UP000006352">
    <property type="component" value="Unassembled WGS sequence"/>
</dbReference>
<keyword evidence="2" id="KW-1185">Reference proteome</keyword>
<dbReference type="InterPro" id="IPR009097">
    <property type="entry name" value="Cyclic_Pdiesterase"/>
</dbReference>
<accession>J4IBC4</accession>
<dbReference type="AlphaFoldDB" id="J4IBC4"/>
<proteinExistence type="predicted"/>
<dbReference type="GO" id="GO:0004113">
    <property type="term" value="F:2',3'-cyclic-nucleotide 3'-phosphodiesterase activity"/>
    <property type="evidence" value="ECO:0007669"/>
    <property type="project" value="TreeGrafter"/>
</dbReference>